<dbReference type="PANTHER" id="PTHR30346">
    <property type="entry name" value="TRANSCRIPTIONAL DUAL REGULATOR HCAR-RELATED"/>
    <property type="match status" value="1"/>
</dbReference>
<dbReference type="PANTHER" id="PTHR30346:SF0">
    <property type="entry name" value="HCA OPERON TRANSCRIPTIONAL ACTIVATOR HCAR"/>
    <property type="match status" value="1"/>
</dbReference>
<evidence type="ECO:0000259" key="5">
    <source>
        <dbReference type="PROSITE" id="PS50931"/>
    </source>
</evidence>
<dbReference type="Gene3D" id="1.10.10.10">
    <property type="entry name" value="Winged helix-like DNA-binding domain superfamily/Winged helix DNA-binding domain"/>
    <property type="match status" value="1"/>
</dbReference>
<evidence type="ECO:0000256" key="4">
    <source>
        <dbReference type="ARBA" id="ARBA00023163"/>
    </source>
</evidence>
<dbReference type="FunFam" id="1.10.10.10:FF:000001">
    <property type="entry name" value="LysR family transcriptional regulator"/>
    <property type="match status" value="1"/>
</dbReference>
<evidence type="ECO:0000313" key="7">
    <source>
        <dbReference type="Proteomes" id="UP000310636"/>
    </source>
</evidence>
<name>A0A4S4BK82_9BACL</name>
<dbReference type="InterPro" id="IPR000847">
    <property type="entry name" value="LysR_HTH_N"/>
</dbReference>
<dbReference type="CDD" id="cd05466">
    <property type="entry name" value="PBP2_LTTR_substrate"/>
    <property type="match status" value="1"/>
</dbReference>
<sequence length="321" mass="36622">MRMTMDMEGLHSFIAVAREKSISKAAQKLHVTQPTLSARLRKLENGLGVTLIERGWEGVRLTKQGRFFLSYSVQLQQELEEAASLLRRRAARESDPPIEAVTKDTRLRIGLESFLYFSFMNPVIRGIQRAAPDSECNFVSKSSNLLMSMLESDGLDLCVSYIYEPKPNLRSIKIMEDEAVLMVPLQGYPDIRDDLSNVGELFDKPFVLFENSPLLLYREVTEKVFLYLFGKVPERFHIVDNVSVTLDILAGNFGYTFMPGSSISHLPPEKLTFRPIRIPASFLISPIYITYSESLAERIPMKSLLDSIRDEIVKKKRERFG</sequence>
<comment type="caution">
    <text evidence="6">The sequence shown here is derived from an EMBL/GenBank/DDBJ whole genome shotgun (WGS) entry which is preliminary data.</text>
</comment>
<keyword evidence="3" id="KW-0238">DNA-binding</keyword>
<dbReference type="InterPro" id="IPR005119">
    <property type="entry name" value="LysR_subst-bd"/>
</dbReference>
<dbReference type="InterPro" id="IPR036390">
    <property type="entry name" value="WH_DNA-bd_sf"/>
</dbReference>
<dbReference type="GO" id="GO:0032993">
    <property type="term" value="C:protein-DNA complex"/>
    <property type="evidence" value="ECO:0007669"/>
    <property type="project" value="TreeGrafter"/>
</dbReference>
<dbReference type="SUPFAM" id="SSF53850">
    <property type="entry name" value="Periplasmic binding protein-like II"/>
    <property type="match status" value="1"/>
</dbReference>
<dbReference type="InterPro" id="IPR036388">
    <property type="entry name" value="WH-like_DNA-bd_sf"/>
</dbReference>
<dbReference type="AlphaFoldDB" id="A0A4S4BK82"/>
<evidence type="ECO:0000256" key="2">
    <source>
        <dbReference type="ARBA" id="ARBA00023015"/>
    </source>
</evidence>
<dbReference type="GO" id="GO:0003700">
    <property type="term" value="F:DNA-binding transcription factor activity"/>
    <property type="evidence" value="ECO:0007669"/>
    <property type="project" value="InterPro"/>
</dbReference>
<keyword evidence="2" id="KW-0805">Transcription regulation</keyword>
<reference evidence="6 7" key="1">
    <citation type="submission" date="2019-04" db="EMBL/GenBank/DDBJ databases">
        <title>Cohnella sp. nov. isolated from preserved vegetables.</title>
        <authorList>
            <person name="Lin S.-Y."/>
            <person name="Hung M.-H."/>
            <person name="Young C.-C."/>
        </authorList>
    </citation>
    <scope>NUCLEOTIDE SEQUENCE [LARGE SCALE GENOMIC DNA]</scope>
    <source>
        <strain evidence="6 7">CC-MHH1044</strain>
    </source>
</reference>
<accession>A0A4S4BK82</accession>
<proteinExistence type="inferred from homology"/>
<dbReference type="Gene3D" id="3.40.190.10">
    <property type="entry name" value="Periplasmic binding protein-like II"/>
    <property type="match status" value="2"/>
</dbReference>
<dbReference type="Pfam" id="PF03466">
    <property type="entry name" value="LysR_substrate"/>
    <property type="match status" value="1"/>
</dbReference>
<gene>
    <name evidence="6" type="ORF">E6C55_26420</name>
</gene>
<protein>
    <submittedName>
        <fullName evidence="6">LysR family transcriptional regulator</fullName>
    </submittedName>
</protein>
<dbReference type="PRINTS" id="PR00039">
    <property type="entry name" value="HTHLYSR"/>
</dbReference>
<feature type="domain" description="HTH lysR-type" evidence="5">
    <location>
        <begin position="5"/>
        <end position="62"/>
    </location>
</feature>
<dbReference type="GO" id="GO:0003677">
    <property type="term" value="F:DNA binding"/>
    <property type="evidence" value="ECO:0007669"/>
    <property type="project" value="UniProtKB-KW"/>
</dbReference>
<keyword evidence="4" id="KW-0804">Transcription</keyword>
<evidence type="ECO:0000256" key="1">
    <source>
        <dbReference type="ARBA" id="ARBA00009437"/>
    </source>
</evidence>
<comment type="similarity">
    <text evidence="1">Belongs to the LysR transcriptional regulatory family.</text>
</comment>
<dbReference type="EMBL" id="SSOB01000044">
    <property type="protein sequence ID" value="THF74161.1"/>
    <property type="molecule type" value="Genomic_DNA"/>
</dbReference>
<keyword evidence="7" id="KW-1185">Reference proteome</keyword>
<dbReference type="Pfam" id="PF00126">
    <property type="entry name" value="HTH_1"/>
    <property type="match status" value="1"/>
</dbReference>
<evidence type="ECO:0000256" key="3">
    <source>
        <dbReference type="ARBA" id="ARBA00023125"/>
    </source>
</evidence>
<dbReference type="SUPFAM" id="SSF46785">
    <property type="entry name" value="Winged helix' DNA-binding domain"/>
    <property type="match status" value="1"/>
</dbReference>
<dbReference type="OrthoDB" id="107670at2"/>
<dbReference type="PROSITE" id="PS50931">
    <property type="entry name" value="HTH_LYSR"/>
    <property type="match status" value="1"/>
</dbReference>
<evidence type="ECO:0000313" key="6">
    <source>
        <dbReference type="EMBL" id="THF74161.1"/>
    </source>
</evidence>
<organism evidence="6 7">
    <name type="scientific">Cohnella fermenti</name>
    <dbReference type="NCBI Taxonomy" id="2565925"/>
    <lineage>
        <taxon>Bacteria</taxon>
        <taxon>Bacillati</taxon>
        <taxon>Bacillota</taxon>
        <taxon>Bacilli</taxon>
        <taxon>Bacillales</taxon>
        <taxon>Paenibacillaceae</taxon>
        <taxon>Cohnella</taxon>
    </lineage>
</organism>
<dbReference type="Proteomes" id="UP000310636">
    <property type="component" value="Unassembled WGS sequence"/>
</dbReference>